<dbReference type="GO" id="GO:0006890">
    <property type="term" value="P:retrograde vesicle-mediated transport, Golgi to endoplasmic reticulum"/>
    <property type="evidence" value="ECO:0007669"/>
    <property type="project" value="TreeGrafter"/>
</dbReference>
<dbReference type="Proteomes" id="UP000019132">
    <property type="component" value="Unassembled WGS sequence"/>
</dbReference>
<dbReference type="Pfam" id="PF10191">
    <property type="entry name" value="COG7"/>
    <property type="match status" value="1"/>
</dbReference>
<reference evidence="11" key="2">
    <citation type="submission" date="2010-04" db="EMBL/GenBank/DDBJ databases">
        <authorList>
            <person name="Buell R."/>
            <person name="Hamilton J."/>
            <person name="Hostetler J."/>
        </authorList>
    </citation>
    <scope>NUCLEOTIDE SEQUENCE [LARGE SCALE GENOMIC DNA]</scope>
    <source>
        <strain evidence="11">DAOM:BR144</strain>
    </source>
</reference>
<keyword evidence="5" id="KW-0653">Protein transport</keyword>
<dbReference type="EnsemblProtists" id="PYU1_T003694">
    <property type="protein sequence ID" value="PYU1_T003694"/>
    <property type="gene ID" value="PYU1_G003684"/>
</dbReference>
<evidence type="ECO:0000256" key="3">
    <source>
        <dbReference type="ARBA" id="ARBA00020984"/>
    </source>
</evidence>
<evidence type="ECO:0000256" key="9">
    <source>
        <dbReference type="SAM" id="MobiDB-lite"/>
    </source>
</evidence>
<dbReference type="InParanoid" id="K3WFF3"/>
<dbReference type="GO" id="GO:0006886">
    <property type="term" value="P:intracellular protein transport"/>
    <property type="evidence" value="ECO:0007669"/>
    <property type="project" value="InterPro"/>
</dbReference>
<comment type="subcellular location">
    <subcellularLocation>
        <location evidence="1">Golgi apparatus membrane</location>
        <topology evidence="1">Peripheral membrane protein</topology>
    </subcellularLocation>
</comment>
<dbReference type="OMA" id="LKYYHNC"/>
<evidence type="ECO:0000313" key="11">
    <source>
        <dbReference type="Proteomes" id="UP000019132"/>
    </source>
</evidence>
<dbReference type="GO" id="GO:0000139">
    <property type="term" value="C:Golgi membrane"/>
    <property type="evidence" value="ECO:0007669"/>
    <property type="project" value="UniProtKB-SubCell"/>
</dbReference>
<dbReference type="AlphaFoldDB" id="K3WFF3"/>
<dbReference type="InterPro" id="IPR019335">
    <property type="entry name" value="COG7"/>
</dbReference>
<dbReference type="PANTHER" id="PTHR21443:SF0">
    <property type="entry name" value="CONSERVED OLIGOMERIC GOLGI COMPLEX SUBUNIT 7"/>
    <property type="match status" value="1"/>
</dbReference>
<dbReference type="GO" id="GO:0017119">
    <property type="term" value="C:Golgi transport complex"/>
    <property type="evidence" value="ECO:0007669"/>
    <property type="project" value="InterPro"/>
</dbReference>
<feature type="compositionally biased region" description="Polar residues" evidence="9">
    <location>
        <begin position="930"/>
        <end position="950"/>
    </location>
</feature>
<accession>K3WFF3</accession>
<keyword evidence="6" id="KW-0333">Golgi apparatus</keyword>
<evidence type="ECO:0000256" key="7">
    <source>
        <dbReference type="ARBA" id="ARBA00023136"/>
    </source>
</evidence>
<evidence type="ECO:0000256" key="1">
    <source>
        <dbReference type="ARBA" id="ARBA00004395"/>
    </source>
</evidence>
<dbReference type="EMBL" id="GL376638">
    <property type="status" value="NOT_ANNOTATED_CDS"/>
    <property type="molecule type" value="Genomic_DNA"/>
</dbReference>
<organism evidence="10 11">
    <name type="scientific">Globisporangium ultimum (strain ATCC 200006 / CBS 805.95 / DAOM BR144)</name>
    <name type="common">Pythium ultimum</name>
    <dbReference type="NCBI Taxonomy" id="431595"/>
    <lineage>
        <taxon>Eukaryota</taxon>
        <taxon>Sar</taxon>
        <taxon>Stramenopiles</taxon>
        <taxon>Oomycota</taxon>
        <taxon>Peronosporomycetes</taxon>
        <taxon>Pythiales</taxon>
        <taxon>Pythiaceae</taxon>
        <taxon>Globisporangium</taxon>
    </lineage>
</organism>
<sequence length="950" mass="103090">MLEVQEELFCADGFDCYAWVEEALIESSGRVGELAPLVPQLALLSQSLTRSVHATLHQLTVTGPQLQSQVEALQTAMLPLKAQLDTVVAHVGDSDASASWSTSHRKKEDARALQHLVTLHDAKQKLQACSQALVEAAKWEKNVRACFAAVEEPDVGTASLPSKEDGALSLADRVREMHTSLEVLHEMPGADDRHATMQTLCAQIEARLTPKLIAYLREEHVPVTRVQTCLAIFTSIHRDAIVRDEYCKGRPAHVHRVWFAYSSENDDASSAESFADWLEGFYSDVYVMLQRESHHIREIFGTESVAKVLVVLLQSTFSSIRASFQDRLTTSSASSSDTMTTLLRSFQSSTAFATQVVQLLRSLEAGSSASPLANGEKQPVDVGDSVLASIFEPYRVFFQEYASYASAALTQDLLALVPRFAVLLDPSISATSGLDDNEDDILDDHGEGALDEFAQRLEDASKDVWALVDESMKQCYTFSAGAAFPEAVDAVAKAVHEFARALVATIPSIRHFCNLPGAKSGNASGSLGTSGAPDWSKFHAALALLKACGTLEQDLCAMEIRVKARVGEQLSQFLQADADHDRHTTAALSSSPRSSRKMKERKFDANVVFALADLVDTTKLVAAVATTWLRDDTTRCNAFVQFVHECHDSFDSFSSSSLLEAATSMNAVLFADAQMALREWIREVQLLTFDTVFLPIARLLEHVPKNENWTKTTDASLGDLPSFSTLPQEYITMVADLLLSLLPQLEQFAESSSLQKASTASYGLETVCVVSQWQRLGAILSLSEHEMASCVSTFAAPTATQQGLDAMDPSTTANDFVDLWTSAVASGTLATLLCAICAIPSLSDRGAKQLSADLGYFHNVLSAVGGGDMPTNALVDDLRHVLDLPLADHAQHADMLAQDGSEQHDAASAQVLAKLNASLVAKRQRAGNAANYNGPKQQQETPASSTSQYY</sequence>
<evidence type="ECO:0000256" key="5">
    <source>
        <dbReference type="ARBA" id="ARBA00022927"/>
    </source>
</evidence>
<dbReference type="STRING" id="431595.K3WFF3"/>
<proteinExistence type="inferred from homology"/>
<comment type="similarity">
    <text evidence="2">Belongs to the COG7 family.</text>
</comment>
<reference evidence="10" key="3">
    <citation type="submission" date="2015-02" db="UniProtKB">
        <authorList>
            <consortium name="EnsemblProtists"/>
        </authorList>
    </citation>
    <scope>IDENTIFICATION</scope>
    <source>
        <strain evidence="10">DAOM BR144</strain>
    </source>
</reference>
<keyword evidence="11" id="KW-1185">Reference proteome</keyword>
<dbReference type="HOGENOM" id="CLU_017800_0_0_1"/>
<evidence type="ECO:0000256" key="6">
    <source>
        <dbReference type="ARBA" id="ARBA00023034"/>
    </source>
</evidence>
<reference evidence="11" key="1">
    <citation type="journal article" date="2010" name="Genome Biol.">
        <title>Genome sequence of the necrotrophic plant pathogen Pythium ultimum reveals original pathogenicity mechanisms and effector repertoire.</title>
        <authorList>
            <person name="Levesque C.A."/>
            <person name="Brouwer H."/>
            <person name="Cano L."/>
            <person name="Hamilton J.P."/>
            <person name="Holt C."/>
            <person name="Huitema E."/>
            <person name="Raffaele S."/>
            <person name="Robideau G.P."/>
            <person name="Thines M."/>
            <person name="Win J."/>
            <person name="Zerillo M.M."/>
            <person name="Beakes G.W."/>
            <person name="Boore J.L."/>
            <person name="Busam D."/>
            <person name="Dumas B."/>
            <person name="Ferriera S."/>
            <person name="Fuerstenberg S.I."/>
            <person name="Gachon C.M."/>
            <person name="Gaulin E."/>
            <person name="Govers F."/>
            <person name="Grenville-Briggs L."/>
            <person name="Horner N."/>
            <person name="Hostetler J."/>
            <person name="Jiang R.H."/>
            <person name="Johnson J."/>
            <person name="Krajaejun T."/>
            <person name="Lin H."/>
            <person name="Meijer H.J."/>
            <person name="Moore B."/>
            <person name="Morris P."/>
            <person name="Phuntmart V."/>
            <person name="Puiu D."/>
            <person name="Shetty J."/>
            <person name="Stajich J.E."/>
            <person name="Tripathy S."/>
            <person name="Wawra S."/>
            <person name="van West P."/>
            <person name="Whitty B.R."/>
            <person name="Coutinho P.M."/>
            <person name="Henrissat B."/>
            <person name="Martin F."/>
            <person name="Thomas P.D."/>
            <person name="Tyler B.M."/>
            <person name="De Vries R.P."/>
            <person name="Kamoun S."/>
            <person name="Yandell M."/>
            <person name="Tisserat N."/>
            <person name="Buell C.R."/>
        </authorList>
    </citation>
    <scope>NUCLEOTIDE SEQUENCE</scope>
    <source>
        <strain evidence="11">DAOM:BR144</strain>
    </source>
</reference>
<dbReference type="PANTHER" id="PTHR21443">
    <property type="entry name" value="CONSERVED OLIGOMERIC GOLGI COMPLEX COMPONENT 7"/>
    <property type="match status" value="1"/>
</dbReference>
<evidence type="ECO:0000256" key="8">
    <source>
        <dbReference type="ARBA" id="ARBA00031345"/>
    </source>
</evidence>
<keyword evidence="7" id="KW-0472">Membrane</keyword>
<dbReference type="VEuPathDB" id="FungiDB:PYU1_G003684"/>
<dbReference type="eggNOG" id="KOG4182">
    <property type="taxonomic scope" value="Eukaryota"/>
</dbReference>
<evidence type="ECO:0000256" key="2">
    <source>
        <dbReference type="ARBA" id="ARBA00005831"/>
    </source>
</evidence>
<keyword evidence="4" id="KW-0813">Transport</keyword>
<protein>
    <recommendedName>
        <fullName evidence="3">Conserved oligomeric Golgi complex subunit 7</fullName>
    </recommendedName>
    <alternativeName>
        <fullName evidence="8">Component of oligomeric Golgi complex 7</fullName>
    </alternativeName>
</protein>
<evidence type="ECO:0000313" key="10">
    <source>
        <dbReference type="EnsemblProtists" id="PYU1_T003694"/>
    </source>
</evidence>
<dbReference type="GO" id="GO:0007030">
    <property type="term" value="P:Golgi organization"/>
    <property type="evidence" value="ECO:0007669"/>
    <property type="project" value="TreeGrafter"/>
</dbReference>
<name>K3WFF3_GLOUD</name>
<evidence type="ECO:0000256" key="4">
    <source>
        <dbReference type="ARBA" id="ARBA00022448"/>
    </source>
</evidence>
<feature type="region of interest" description="Disordered" evidence="9">
    <location>
        <begin position="926"/>
        <end position="950"/>
    </location>
</feature>